<evidence type="ECO:0000256" key="3">
    <source>
        <dbReference type="ARBA" id="ARBA00022692"/>
    </source>
</evidence>
<organism evidence="8 9">
    <name type="scientific">Virgibacillus tibetensis</name>
    <dbReference type="NCBI Taxonomy" id="3042313"/>
    <lineage>
        <taxon>Bacteria</taxon>
        <taxon>Bacillati</taxon>
        <taxon>Bacillota</taxon>
        <taxon>Bacilli</taxon>
        <taxon>Bacillales</taxon>
        <taxon>Bacillaceae</taxon>
        <taxon>Virgibacillus</taxon>
    </lineage>
</organism>
<evidence type="ECO:0000256" key="4">
    <source>
        <dbReference type="ARBA" id="ARBA00022989"/>
    </source>
</evidence>
<proteinExistence type="predicted"/>
<keyword evidence="3 6" id="KW-0812">Transmembrane</keyword>
<keyword evidence="5 6" id="KW-0472">Membrane</keyword>
<accession>A0ABU6KH07</accession>
<reference evidence="8 9" key="1">
    <citation type="journal article" date="2024" name="Int. J. Syst. Evol. Microbiol.">
        <title>Virgibacillus tibetensis sp. nov., isolated from salt lake on the Tibetan Plateau of China.</title>
        <authorList>
            <person name="Phurbu D."/>
            <person name="Liu Z.-X."/>
            <person name="Wang R."/>
            <person name="Zheng Y.-Y."/>
            <person name="Liu H.-C."/>
            <person name="Zhou Y.-G."/>
            <person name="Yu Y.-J."/>
            <person name="Li A.-H."/>
        </authorList>
    </citation>
    <scope>NUCLEOTIDE SEQUENCE [LARGE SCALE GENOMIC DNA]</scope>
    <source>
        <strain evidence="8 9">C22-A2</strain>
    </source>
</reference>
<evidence type="ECO:0000259" key="7">
    <source>
        <dbReference type="Pfam" id="PF13396"/>
    </source>
</evidence>
<feature type="domain" description="Cardiolipin synthase N-terminal" evidence="7">
    <location>
        <begin position="22"/>
        <end position="64"/>
    </location>
</feature>
<evidence type="ECO:0000313" key="8">
    <source>
        <dbReference type="EMBL" id="MEC5424149.1"/>
    </source>
</evidence>
<feature type="transmembrane region" description="Helical" evidence="6">
    <location>
        <begin position="41"/>
        <end position="62"/>
    </location>
</feature>
<keyword evidence="4 6" id="KW-1133">Transmembrane helix</keyword>
<dbReference type="Proteomes" id="UP001335737">
    <property type="component" value="Unassembled WGS sequence"/>
</dbReference>
<comment type="caution">
    <text evidence="8">The sequence shown here is derived from an EMBL/GenBank/DDBJ whole genome shotgun (WGS) entry which is preliminary data.</text>
</comment>
<dbReference type="RefSeq" id="WP_327607719.1">
    <property type="nucleotide sequence ID" value="NZ_JARZFX010000005.1"/>
</dbReference>
<name>A0ABU6KH07_9BACI</name>
<evidence type="ECO:0000256" key="6">
    <source>
        <dbReference type="SAM" id="Phobius"/>
    </source>
</evidence>
<evidence type="ECO:0000256" key="1">
    <source>
        <dbReference type="ARBA" id="ARBA00004651"/>
    </source>
</evidence>
<dbReference type="EMBL" id="JARZFX010000005">
    <property type="protein sequence ID" value="MEC5424149.1"/>
    <property type="molecule type" value="Genomic_DNA"/>
</dbReference>
<keyword evidence="2" id="KW-1003">Cell membrane</keyword>
<evidence type="ECO:0000256" key="2">
    <source>
        <dbReference type="ARBA" id="ARBA00022475"/>
    </source>
</evidence>
<evidence type="ECO:0000256" key="5">
    <source>
        <dbReference type="ARBA" id="ARBA00023136"/>
    </source>
</evidence>
<dbReference type="InterPro" id="IPR027379">
    <property type="entry name" value="CLS_N"/>
</dbReference>
<protein>
    <submittedName>
        <fullName evidence="8">PLD nuclease N-terminal domain-containing protein</fullName>
    </submittedName>
</protein>
<dbReference type="Pfam" id="PF13396">
    <property type="entry name" value="PLDc_N"/>
    <property type="match status" value="1"/>
</dbReference>
<comment type="subcellular location">
    <subcellularLocation>
        <location evidence="1">Cell membrane</location>
        <topology evidence="1">Multi-pass membrane protein</topology>
    </subcellularLocation>
</comment>
<evidence type="ECO:0000313" key="9">
    <source>
        <dbReference type="Proteomes" id="UP001335737"/>
    </source>
</evidence>
<keyword evidence="9" id="KW-1185">Reference proteome</keyword>
<sequence length="67" mass="7871">MLELFEAINWAVIAPFIIIQGILLIVALIDWAKAERFNGPKWMWFFIIVFVNILGPILYFIFGRSNR</sequence>
<feature type="transmembrane region" description="Helical" evidence="6">
    <location>
        <begin position="7"/>
        <end position="29"/>
    </location>
</feature>
<gene>
    <name evidence="8" type="ORF">QGM71_11660</name>
</gene>